<dbReference type="RefSeq" id="WP_134245086.1">
    <property type="nucleotide sequence ID" value="NZ_SNTY01000058.1"/>
</dbReference>
<keyword evidence="3" id="KW-1185">Reference proteome</keyword>
<keyword evidence="1" id="KW-0732">Signal</keyword>
<dbReference type="InterPro" id="IPR024572">
    <property type="entry name" value="RcnB"/>
</dbReference>
<dbReference type="Gene3D" id="3.10.450.160">
    <property type="entry name" value="inner membrane protein cigr"/>
    <property type="match status" value="1"/>
</dbReference>
<dbReference type="Proteomes" id="UP000297834">
    <property type="component" value="Unassembled WGS sequence"/>
</dbReference>
<feature type="signal peptide" evidence="1">
    <location>
        <begin position="1"/>
        <end position="24"/>
    </location>
</feature>
<dbReference type="OrthoDB" id="6712777at2"/>
<accession>A0A4Y7XB98</accession>
<dbReference type="AlphaFoldDB" id="A0A4Y7XB98"/>
<dbReference type="Pfam" id="PF11776">
    <property type="entry name" value="RcnB"/>
    <property type="match status" value="1"/>
</dbReference>
<evidence type="ECO:0000256" key="1">
    <source>
        <dbReference type="SAM" id="SignalP"/>
    </source>
</evidence>
<feature type="chain" id="PRO_5021453079" description="RcnB family protein" evidence="1">
    <location>
        <begin position="25"/>
        <end position="133"/>
    </location>
</feature>
<proteinExistence type="predicted"/>
<comment type="caution">
    <text evidence="2">The sequence shown here is derived from an EMBL/GenBank/DDBJ whole genome shotgun (WGS) entry which is preliminary data.</text>
</comment>
<name>A0A4Y7XB98_9GAMM</name>
<organism evidence="2 3">
    <name type="scientific">Alkanindiges illinoisensis</name>
    <dbReference type="NCBI Taxonomy" id="197183"/>
    <lineage>
        <taxon>Bacteria</taxon>
        <taxon>Pseudomonadati</taxon>
        <taxon>Pseudomonadota</taxon>
        <taxon>Gammaproteobacteria</taxon>
        <taxon>Moraxellales</taxon>
        <taxon>Moraxellaceae</taxon>
        <taxon>Alkanindiges</taxon>
    </lineage>
</organism>
<gene>
    <name evidence="2" type="ORF">E2B99_11585</name>
</gene>
<evidence type="ECO:0008006" key="4">
    <source>
        <dbReference type="Google" id="ProtNLM"/>
    </source>
</evidence>
<evidence type="ECO:0000313" key="2">
    <source>
        <dbReference type="EMBL" id="TEU24734.1"/>
    </source>
</evidence>
<dbReference type="EMBL" id="SNTY01000058">
    <property type="protein sequence ID" value="TEU24734.1"/>
    <property type="molecule type" value="Genomic_DNA"/>
</dbReference>
<sequence length="133" mass="15600">MKNTVTLKTLMLIGLSMVSIHSFAYPSHDDHNNHAYEHAKDHHAVDYRPVKVVQVSHDLHRDQYNRKEFTPHTHWKTGYVLPNQYRAKGYQVYRYKGAGLQAPGRNQQWFKIKGDYVLVNVVNHHIIRIISGR</sequence>
<evidence type="ECO:0000313" key="3">
    <source>
        <dbReference type="Proteomes" id="UP000297834"/>
    </source>
</evidence>
<reference evidence="2 3" key="1">
    <citation type="submission" date="2019-03" db="EMBL/GenBank/DDBJ databases">
        <title>Alkanindiges illinoisensis: a potential pathogenic isolated from ascites of a gastric cancer patient with abdominal metastasis.</title>
        <authorList>
            <person name="Hu X."/>
            <person name="Yang B."/>
            <person name="Yan X."/>
            <person name="Lin L."/>
            <person name="Zhao H."/>
            <person name="Zhou F."/>
            <person name="Su B."/>
            <person name="Chen J."/>
            <person name="Rui Y."/>
            <person name="Wang Q."/>
            <person name="Zheng L."/>
        </authorList>
    </citation>
    <scope>NUCLEOTIDE SEQUENCE [LARGE SCALE GENOMIC DNA]</scope>
    <source>
        <strain evidence="2 3">NFYY 23406</strain>
    </source>
</reference>
<protein>
    <recommendedName>
        <fullName evidence="4">RcnB family protein</fullName>
    </recommendedName>
</protein>